<dbReference type="EMBL" id="AVOT02144165">
    <property type="protein sequence ID" value="MBW0591640.1"/>
    <property type="molecule type" value="Genomic_DNA"/>
</dbReference>
<comment type="caution">
    <text evidence="1">The sequence shown here is derived from an EMBL/GenBank/DDBJ whole genome shotgun (WGS) entry which is preliminary data.</text>
</comment>
<dbReference type="Proteomes" id="UP000765509">
    <property type="component" value="Unassembled WGS sequence"/>
</dbReference>
<gene>
    <name evidence="1" type="ORF">O181_131355</name>
</gene>
<sequence length="129" mass="14734">MKNLHTILGTKLSFSTEYHPQTDELAEKMIQTFEDMIRRFYAYVLEYKDSDGFTHDWCTLILALELAYKTSIHASKSKSPAMLGKGCNPKLPVDTLKKDSVEAHQTASIFKLFLDEVSNHANKSINDEF</sequence>
<evidence type="ECO:0000313" key="2">
    <source>
        <dbReference type="Proteomes" id="UP000765509"/>
    </source>
</evidence>
<keyword evidence="2" id="KW-1185">Reference proteome</keyword>
<reference evidence="1" key="1">
    <citation type="submission" date="2021-03" db="EMBL/GenBank/DDBJ databases">
        <title>Draft genome sequence of rust myrtle Austropuccinia psidii MF-1, a brazilian biotype.</title>
        <authorList>
            <person name="Quecine M.C."/>
            <person name="Pachon D.M.R."/>
            <person name="Bonatelli M.L."/>
            <person name="Correr F.H."/>
            <person name="Franceschini L.M."/>
            <person name="Leite T.F."/>
            <person name="Margarido G.R.A."/>
            <person name="Almeida C.A."/>
            <person name="Ferrarezi J.A."/>
            <person name="Labate C.A."/>
        </authorList>
    </citation>
    <scope>NUCLEOTIDE SEQUENCE</scope>
    <source>
        <strain evidence="1">MF-1</strain>
    </source>
</reference>
<dbReference type="InterPro" id="IPR012337">
    <property type="entry name" value="RNaseH-like_sf"/>
</dbReference>
<evidence type="ECO:0008006" key="3">
    <source>
        <dbReference type="Google" id="ProtNLM"/>
    </source>
</evidence>
<name>A0A9Q3L5A8_9BASI</name>
<dbReference type="InterPro" id="IPR036397">
    <property type="entry name" value="RNaseH_sf"/>
</dbReference>
<protein>
    <recommendedName>
        <fullName evidence="3">Integrase catalytic domain-containing protein</fullName>
    </recommendedName>
</protein>
<dbReference type="SUPFAM" id="SSF53098">
    <property type="entry name" value="Ribonuclease H-like"/>
    <property type="match status" value="1"/>
</dbReference>
<dbReference type="AlphaFoldDB" id="A0A9Q3L5A8"/>
<proteinExistence type="predicted"/>
<dbReference type="Gene3D" id="3.30.420.10">
    <property type="entry name" value="Ribonuclease H-like superfamily/Ribonuclease H"/>
    <property type="match status" value="1"/>
</dbReference>
<dbReference type="GO" id="GO:0003676">
    <property type="term" value="F:nucleic acid binding"/>
    <property type="evidence" value="ECO:0007669"/>
    <property type="project" value="InterPro"/>
</dbReference>
<dbReference type="OrthoDB" id="2273864at2759"/>
<accession>A0A9Q3L5A8</accession>
<evidence type="ECO:0000313" key="1">
    <source>
        <dbReference type="EMBL" id="MBW0591640.1"/>
    </source>
</evidence>
<organism evidence="1 2">
    <name type="scientific">Austropuccinia psidii MF-1</name>
    <dbReference type="NCBI Taxonomy" id="1389203"/>
    <lineage>
        <taxon>Eukaryota</taxon>
        <taxon>Fungi</taxon>
        <taxon>Dikarya</taxon>
        <taxon>Basidiomycota</taxon>
        <taxon>Pucciniomycotina</taxon>
        <taxon>Pucciniomycetes</taxon>
        <taxon>Pucciniales</taxon>
        <taxon>Sphaerophragmiaceae</taxon>
        <taxon>Austropuccinia</taxon>
    </lineage>
</organism>